<gene>
    <name evidence="2" type="ORF">CUU66_10505</name>
</gene>
<feature type="transmembrane region" description="Helical" evidence="1">
    <location>
        <begin position="35"/>
        <end position="56"/>
    </location>
</feature>
<keyword evidence="3" id="KW-1185">Reference proteome</keyword>
<keyword evidence="1" id="KW-1133">Transmembrane helix</keyword>
<dbReference type="GO" id="GO:0005886">
    <property type="term" value="C:plasma membrane"/>
    <property type="evidence" value="ECO:0007669"/>
    <property type="project" value="TreeGrafter"/>
</dbReference>
<dbReference type="PANTHER" id="PTHR34821">
    <property type="entry name" value="INNER MEMBRANE PROTEIN YDCZ"/>
    <property type="match status" value="1"/>
</dbReference>
<dbReference type="Pfam" id="PF04657">
    <property type="entry name" value="DMT_YdcZ"/>
    <property type="match status" value="1"/>
</dbReference>
<comment type="caution">
    <text evidence="2">The sequence shown here is derived from an EMBL/GenBank/DDBJ whole genome shotgun (WGS) entry which is preliminary data.</text>
</comment>
<evidence type="ECO:0000256" key="1">
    <source>
        <dbReference type="SAM" id="Phobius"/>
    </source>
</evidence>
<organism evidence="2 3">
    <name type="scientific">Peribacillus deserti</name>
    <dbReference type="NCBI Taxonomy" id="673318"/>
    <lineage>
        <taxon>Bacteria</taxon>
        <taxon>Bacillati</taxon>
        <taxon>Bacillota</taxon>
        <taxon>Bacilli</taxon>
        <taxon>Bacillales</taxon>
        <taxon>Bacillaceae</taxon>
        <taxon>Peribacillus</taxon>
    </lineage>
</organism>
<evidence type="ECO:0008006" key="4">
    <source>
        <dbReference type="Google" id="ProtNLM"/>
    </source>
</evidence>
<dbReference type="RefSeq" id="WP_101641823.1">
    <property type="nucleotide sequence ID" value="NZ_PGUY01000031.1"/>
</dbReference>
<feature type="transmembrane region" description="Helical" evidence="1">
    <location>
        <begin position="68"/>
        <end position="87"/>
    </location>
</feature>
<evidence type="ECO:0000313" key="3">
    <source>
        <dbReference type="Proteomes" id="UP000234748"/>
    </source>
</evidence>
<dbReference type="AlphaFoldDB" id="A0A2N5M6G5"/>
<evidence type="ECO:0000313" key="2">
    <source>
        <dbReference type="EMBL" id="PLT29950.1"/>
    </source>
</evidence>
<keyword evidence="1" id="KW-0812">Transmembrane</keyword>
<dbReference type="Proteomes" id="UP000234748">
    <property type="component" value="Unassembled WGS sequence"/>
</dbReference>
<feature type="transmembrane region" description="Helical" evidence="1">
    <location>
        <begin position="123"/>
        <end position="141"/>
    </location>
</feature>
<dbReference type="InterPro" id="IPR006750">
    <property type="entry name" value="YdcZ"/>
</dbReference>
<keyword evidence="1" id="KW-0472">Membrane</keyword>
<name>A0A2N5M6G5_9BACI</name>
<sequence length="144" mass="15125">MRVLFPVLALIGGIAIAFQAQINGGLGKKAGSIEASFISFLIGTAALFFVTIFFGKGNLIAAGSVPKWQLLGGLLGAFYVFIMVVTVPKIGVASTFIAVIAGQMIIGAIIDHFGLMGGIKDPLTTKKVAAFLLLFVSLYLFNKK</sequence>
<dbReference type="EMBL" id="PGUY01000031">
    <property type="protein sequence ID" value="PLT29950.1"/>
    <property type="molecule type" value="Genomic_DNA"/>
</dbReference>
<accession>A0A2N5M6G5</accession>
<dbReference type="PANTHER" id="PTHR34821:SF2">
    <property type="entry name" value="INNER MEMBRANE PROTEIN YDCZ"/>
    <property type="match status" value="1"/>
</dbReference>
<protein>
    <recommendedName>
        <fullName evidence="4">EamA-like transporter family protein</fullName>
    </recommendedName>
</protein>
<dbReference type="OrthoDB" id="7864805at2"/>
<proteinExistence type="predicted"/>
<feature type="transmembrane region" description="Helical" evidence="1">
    <location>
        <begin position="93"/>
        <end position="111"/>
    </location>
</feature>
<reference evidence="2 3" key="1">
    <citation type="submission" date="2017-11" db="EMBL/GenBank/DDBJ databases">
        <title>Comparitive Functional Genomics of Dry Heat Resistant strains isolated from the Viking Spacecraft.</title>
        <authorList>
            <person name="Seuylemezian A."/>
            <person name="Cooper K."/>
            <person name="Vaishampayan P."/>
        </authorList>
    </citation>
    <scope>NUCLEOTIDE SEQUENCE [LARGE SCALE GENOMIC DNA]</scope>
    <source>
        <strain evidence="2 3">V1-29</strain>
    </source>
</reference>